<sequence length="86" mass="8755">MASQGASTIRTKLIQSLAGPCLNASGNPPALVPLSGSSGLLSQSGLAQNSWPVLLAHAKLVDAIHSCTRVSGATMILFVWSLPSPC</sequence>
<name>H1W4N8_COLHI</name>
<accession>H1W4N8</accession>
<evidence type="ECO:0000313" key="2">
    <source>
        <dbReference type="Proteomes" id="UP000007174"/>
    </source>
</evidence>
<protein>
    <submittedName>
        <fullName evidence="1">Uncharacterized protein</fullName>
    </submittedName>
</protein>
<proteinExistence type="predicted"/>
<dbReference type="AlphaFoldDB" id="H1W4N8"/>
<dbReference type="HOGENOM" id="CLU_2497772_0_0_1"/>
<dbReference type="EMBL" id="CACQ02009734">
    <property type="protein sequence ID" value="CCF47451.1"/>
    <property type="molecule type" value="Genomic_DNA"/>
</dbReference>
<dbReference type="Proteomes" id="UP000007174">
    <property type="component" value="Unassembled WGS sequence"/>
</dbReference>
<organism evidence="1 2">
    <name type="scientific">Colletotrichum higginsianum (strain IMI 349063)</name>
    <name type="common">Crucifer anthracnose fungus</name>
    <dbReference type="NCBI Taxonomy" id="759273"/>
    <lineage>
        <taxon>Eukaryota</taxon>
        <taxon>Fungi</taxon>
        <taxon>Dikarya</taxon>
        <taxon>Ascomycota</taxon>
        <taxon>Pezizomycotina</taxon>
        <taxon>Sordariomycetes</taxon>
        <taxon>Hypocreomycetidae</taxon>
        <taxon>Glomerellales</taxon>
        <taxon>Glomerellaceae</taxon>
        <taxon>Colletotrichum</taxon>
        <taxon>Colletotrichum destructivum species complex</taxon>
    </lineage>
</organism>
<evidence type="ECO:0000313" key="1">
    <source>
        <dbReference type="EMBL" id="CCF47451.1"/>
    </source>
</evidence>
<reference evidence="2" key="1">
    <citation type="journal article" date="2012" name="Nat. Genet.">
        <title>Lifestyle transitions in plant pathogenic Colletotrichum fungi deciphered by genome and transcriptome analyses.</title>
        <authorList>
            <person name="O'Connell R.J."/>
            <person name="Thon M.R."/>
            <person name="Hacquard S."/>
            <person name="Amyotte S.G."/>
            <person name="Kleemann J."/>
            <person name="Torres M.F."/>
            <person name="Damm U."/>
            <person name="Buiate E.A."/>
            <person name="Epstein L."/>
            <person name="Alkan N."/>
            <person name="Altmueller J."/>
            <person name="Alvarado-Balderrama L."/>
            <person name="Bauser C.A."/>
            <person name="Becker C."/>
            <person name="Birren B.W."/>
            <person name="Chen Z."/>
            <person name="Choi J."/>
            <person name="Crouch J.A."/>
            <person name="Duvick J.P."/>
            <person name="Farman M.A."/>
            <person name="Gan P."/>
            <person name="Heiman D."/>
            <person name="Henrissat B."/>
            <person name="Howard R.J."/>
            <person name="Kabbage M."/>
            <person name="Koch C."/>
            <person name="Kracher B."/>
            <person name="Kubo Y."/>
            <person name="Law A.D."/>
            <person name="Lebrun M.-H."/>
            <person name="Lee Y.-H."/>
            <person name="Miyara I."/>
            <person name="Moore N."/>
            <person name="Neumann U."/>
            <person name="Nordstroem K."/>
            <person name="Panaccione D.G."/>
            <person name="Panstruga R."/>
            <person name="Place M."/>
            <person name="Proctor R.H."/>
            <person name="Prusky D."/>
            <person name="Rech G."/>
            <person name="Reinhardt R."/>
            <person name="Rollins J.A."/>
            <person name="Rounsley S."/>
            <person name="Schardl C.L."/>
            <person name="Schwartz D.C."/>
            <person name="Shenoy N."/>
            <person name="Shirasu K."/>
            <person name="Sikhakolli U.R."/>
            <person name="Stueber K."/>
            <person name="Sukno S.A."/>
            <person name="Sweigard J.A."/>
            <person name="Takano Y."/>
            <person name="Takahara H."/>
            <person name="Trail F."/>
            <person name="van der Does H.C."/>
            <person name="Voll L.M."/>
            <person name="Will I."/>
            <person name="Young S."/>
            <person name="Zeng Q."/>
            <person name="Zhang J."/>
            <person name="Zhou S."/>
            <person name="Dickman M.B."/>
            <person name="Schulze-Lefert P."/>
            <person name="Ver Loren van Themaat E."/>
            <person name="Ma L.-J."/>
            <person name="Vaillancourt L.J."/>
        </authorList>
    </citation>
    <scope>NUCLEOTIDE SEQUENCE [LARGE SCALE GENOMIC DNA]</scope>
    <source>
        <strain evidence="2">IMI 349063</strain>
    </source>
</reference>
<gene>
    <name evidence="1" type="ORF">CH063_04163</name>
</gene>